<dbReference type="OrthoDB" id="626167at2759"/>
<dbReference type="Gene3D" id="1.25.40.10">
    <property type="entry name" value="Tetratricopeptide repeat domain"/>
    <property type="match status" value="1"/>
</dbReference>
<feature type="repeat" description="TPR" evidence="1">
    <location>
        <begin position="21"/>
        <end position="54"/>
    </location>
</feature>
<protein>
    <submittedName>
        <fullName evidence="2">Uncharacterized protein</fullName>
    </submittedName>
</protein>
<feature type="repeat" description="TPR" evidence="1">
    <location>
        <begin position="63"/>
        <end position="96"/>
    </location>
</feature>
<evidence type="ECO:0000313" key="2">
    <source>
        <dbReference type="EMBL" id="RYO74329.1"/>
    </source>
</evidence>
<dbReference type="PANTHER" id="PTHR46082:SF6">
    <property type="entry name" value="AAA+ ATPASE DOMAIN-CONTAINING PROTEIN-RELATED"/>
    <property type="match status" value="1"/>
</dbReference>
<comment type="caution">
    <text evidence="2">The sequence shown here is derived from an EMBL/GenBank/DDBJ whole genome shotgun (WGS) entry which is preliminary data.</text>
</comment>
<dbReference type="InterPro" id="IPR011990">
    <property type="entry name" value="TPR-like_helical_dom_sf"/>
</dbReference>
<organism evidence="2 3">
    <name type="scientific">Monosporascus ibericus</name>
    <dbReference type="NCBI Taxonomy" id="155417"/>
    <lineage>
        <taxon>Eukaryota</taxon>
        <taxon>Fungi</taxon>
        <taxon>Dikarya</taxon>
        <taxon>Ascomycota</taxon>
        <taxon>Pezizomycotina</taxon>
        <taxon>Sordariomycetes</taxon>
        <taxon>Xylariomycetidae</taxon>
        <taxon>Xylariales</taxon>
        <taxon>Xylariales incertae sedis</taxon>
        <taxon>Monosporascus</taxon>
    </lineage>
</organism>
<keyword evidence="3" id="KW-1185">Reference proteome</keyword>
<dbReference type="EMBL" id="QJNU01001588">
    <property type="protein sequence ID" value="RYO74329.1"/>
    <property type="molecule type" value="Genomic_DNA"/>
</dbReference>
<dbReference type="AlphaFoldDB" id="A0A4Q4SRW8"/>
<evidence type="ECO:0000256" key="1">
    <source>
        <dbReference type="PROSITE-ProRule" id="PRU00339"/>
    </source>
</evidence>
<dbReference type="InterPro" id="IPR053137">
    <property type="entry name" value="NLR-like"/>
</dbReference>
<dbReference type="PANTHER" id="PTHR46082">
    <property type="entry name" value="ATP/GTP-BINDING PROTEIN-RELATED"/>
    <property type="match status" value="1"/>
</dbReference>
<dbReference type="Pfam" id="PF13424">
    <property type="entry name" value="TPR_12"/>
    <property type="match status" value="1"/>
</dbReference>
<evidence type="ECO:0000313" key="3">
    <source>
        <dbReference type="Proteomes" id="UP000293360"/>
    </source>
</evidence>
<dbReference type="STRING" id="155417.A0A4Q4SRW8"/>
<sequence>MYQRAVQGKEKALGPEHTSTLDTVNNLGLLYLDQGKLGEAEKMYQRALQGYEKALGPEHTSTLTTVNNLGNLYKVQGKLGEAEKMYQRALQGYEKALGPEPVKTYIPAVNTVYNLGLLFASQSKSDKARAMYLRALVGYQSVFGQDHAHYQKVDEQLKTLEDPENNNPVVLDNDTDQAHVPETSKTTPLCKTVAPPSRRQRFLKKLGFK</sequence>
<name>A0A4Q4SRW8_9PEZI</name>
<dbReference type="Pfam" id="PF13374">
    <property type="entry name" value="TPR_10"/>
    <property type="match status" value="1"/>
</dbReference>
<dbReference type="PROSITE" id="PS50005">
    <property type="entry name" value="TPR"/>
    <property type="match status" value="2"/>
</dbReference>
<accession>A0A4Q4SRW8</accession>
<dbReference type="SUPFAM" id="SSF48452">
    <property type="entry name" value="TPR-like"/>
    <property type="match status" value="1"/>
</dbReference>
<keyword evidence="1" id="KW-0802">TPR repeat</keyword>
<proteinExistence type="predicted"/>
<gene>
    <name evidence="2" type="ORF">DL764_010854</name>
</gene>
<dbReference type="SMART" id="SM00028">
    <property type="entry name" value="TPR"/>
    <property type="match status" value="3"/>
</dbReference>
<dbReference type="InterPro" id="IPR019734">
    <property type="entry name" value="TPR_rpt"/>
</dbReference>
<dbReference type="Proteomes" id="UP000293360">
    <property type="component" value="Unassembled WGS sequence"/>
</dbReference>
<reference evidence="2 3" key="1">
    <citation type="submission" date="2018-06" db="EMBL/GenBank/DDBJ databases">
        <title>Complete Genomes of Monosporascus.</title>
        <authorList>
            <person name="Robinson A.J."/>
            <person name="Natvig D.O."/>
        </authorList>
    </citation>
    <scope>NUCLEOTIDE SEQUENCE [LARGE SCALE GENOMIC DNA]</scope>
    <source>
        <strain evidence="2 3">CBS 110550</strain>
    </source>
</reference>